<evidence type="ECO:0000256" key="1">
    <source>
        <dbReference type="ARBA" id="ARBA00004141"/>
    </source>
</evidence>
<evidence type="ECO:0000256" key="2">
    <source>
        <dbReference type="ARBA" id="ARBA00022692"/>
    </source>
</evidence>
<feature type="transmembrane region" description="Helical" evidence="6">
    <location>
        <begin position="98"/>
        <end position="118"/>
    </location>
</feature>
<comment type="caution">
    <text evidence="7">The sequence shown here is derived from an EMBL/GenBank/DDBJ whole genome shotgun (WGS) entry which is preliminary data.</text>
</comment>
<feature type="transmembrane region" description="Helical" evidence="6">
    <location>
        <begin position="405"/>
        <end position="425"/>
    </location>
</feature>
<dbReference type="Proteomes" id="UP001610728">
    <property type="component" value="Unassembled WGS sequence"/>
</dbReference>
<feature type="transmembrane region" description="Helical" evidence="6">
    <location>
        <begin position="59"/>
        <end position="78"/>
    </location>
</feature>
<reference evidence="7 8" key="1">
    <citation type="submission" date="2020-05" db="EMBL/GenBank/DDBJ databases">
        <title>Ceratocystis lukuohia genome.</title>
        <authorList>
            <person name="Harrington T.C."/>
            <person name="Kim K."/>
            <person name="Mayers C.G."/>
        </authorList>
    </citation>
    <scope>NUCLEOTIDE SEQUENCE [LARGE SCALE GENOMIC DNA]</scope>
    <source>
        <strain evidence="7 8">C4212</strain>
    </source>
</reference>
<dbReference type="InterPro" id="IPR036259">
    <property type="entry name" value="MFS_trans_sf"/>
</dbReference>
<evidence type="ECO:0000313" key="7">
    <source>
        <dbReference type="EMBL" id="KAL2891950.1"/>
    </source>
</evidence>
<feature type="transmembrane region" description="Helical" evidence="6">
    <location>
        <begin position="232"/>
        <end position="252"/>
    </location>
</feature>
<organism evidence="7 8">
    <name type="scientific">Ceratocystis lukuohia</name>
    <dbReference type="NCBI Taxonomy" id="2019550"/>
    <lineage>
        <taxon>Eukaryota</taxon>
        <taxon>Fungi</taxon>
        <taxon>Dikarya</taxon>
        <taxon>Ascomycota</taxon>
        <taxon>Pezizomycotina</taxon>
        <taxon>Sordariomycetes</taxon>
        <taxon>Hypocreomycetidae</taxon>
        <taxon>Microascales</taxon>
        <taxon>Ceratocystidaceae</taxon>
        <taxon>Ceratocystis</taxon>
    </lineage>
</organism>
<evidence type="ECO:0000313" key="8">
    <source>
        <dbReference type="Proteomes" id="UP001610728"/>
    </source>
</evidence>
<sequence>MSADAPPATNVAPSIRDEKSGPTEIVPQSSNDALIRPAGWQYKSFTVFGRELWYASPKVQLFMVAMVCFLCPGMFNALSGMGGGGQIDTKPSNDANTALYSTFAVVAFFAGTIANVVGVRLTLSLGGIGYSVYVAAFLCYNHTQNRGFVVFSGAFLGVCAGLLWTAQGAIMMSYPPEESKGRYISWFWAIFNMGAVIGALPPFDLQSNILLAQIPLAQNVHNDAGPVNDGTYAAFLALTFIGALLALLLCNAKSVIREDGSKVILMKNPTWKSEFIGLYETIADDPWIILLFPMFMSSNIFYTYQLNDMNALNFNTRTRALNSLLYWSAQIIGALLYGYALDIGSVGRAMRAKIAWAMLMVLTFAVWGGGWAWQKDQPTREVVTSKEWESQKIDWTNGSRYYEPMVLFFFYGLFDALWQTSVYWFMGALSNSGRKAANLAGIYKSLQSAFAAIWWAMDGKKISFDAMFGSTWGFLAGGLLFAGPIIFLRIKDTVSVEEDLKFSDETAEDVAAKASTKEQNV</sequence>
<proteinExistence type="predicted"/>
<name>A0ABR4MUI7_9PEZI</name>
<feature type="transmembrane region" description="Helical" evidence="6">
    <location>
        <begin position="149"/>
        <end position="171"/>
    </location>
</feature>
<feature type="transmembrane region" description="Helical" evidence="6">
    <location>
        <begin position="287"/>
        <end position="304"/>
    </location>
</feature>
<dbReference type="GeneID" id="98115553"/>
<feature type="transmembrane region" description="Helical" evidence="6">
    <location>
        <begin position="469"/>
        <end position="488"/>
    </location>
</feature>
<feature type="transmembrane region" description="Helical" evidence="6">
    <location>
        <begin position="437"/>
        <end position="457"/>
    </location>
</feature>
<keyword evidence="4 6" id="KW-0472">Membrane</keyword>
<keyword evidence="2 6" id="KW-0812">Transmembrane</keyword>
<feature type="transmembrane region" description="Helical" evidence="6">
    <location>
        <begin position="125"/>
        <end position="143"/>
    </location>
</feature>
<dbReference type="Gene3D" id="1.20.1250.20">
    <property type="entry name" value="MFS general substrate transporter like domains"/>
    <property type="match status" value="1"/>
</dbReference>
<evidence type="ECO:0000256" key="4">
    <source>
        <dbReference type="ARBA" id="ARBA00023136"/>
    </source>
</evidence>
<feature type="transmembrane region" description="Helical" evidence="6">
    <location>
        <begin position="183"/>
        <end position="203"/>
    </location>
</feature>
<protein>
    <submittedName>
        <fullName evidence="7">UNC93-like protein</fullName>
    </submittedName>
</protein>
<dbReference type="RefSeq" id="XP_070863129.1">
    <property type="nucleotide sequence ID" value="XM_071005708.1"/>
</dbReference>
<feature type="transmembrane region" description="Helical" evidence="6">
    <location>
        <begin position="354"/>
        <end position="373"/>
    </location>
</feature>
<dbReference type="Pfam" id="PF05978">
    <property type="entry name" value="UNC-93"/>
    <property type="match status" value="1"/>
</dbReference>
<feature type="transmembrane region" description="Helical" evidence="6">
    <location>
        <begin position="324"/>
        <end position="342"/>
    </location>
</feature>
<evidence type="ECO:0000256" key="6">
    <source>
        <dbReference type="SAM" id="Phobius"/>
    </source>
</evidence>
<dbReference type="PANTHER" id="PTHR23294:SF59">
    <property type="entry name" value="UNC93-LIKE PROTEIN C922.05C"/>
    <property type="match status" value="1"/>
</dbReference>
<dbReference type="PANTHER" id="PTHR23294">
    <property type="entry name" value="ET TRANSLATION PRODUCT-RELATED"/>
    <property type="match status" value="1"/>
</dbReference>
<accession>A0ABR4MUI7</accession>
<feature type="region of interest" description="Disordered" evidence="5">
    <location>
        <begin position="1"/>
        <end position="26"/>
    </location>
</feature>
<dbReference type="InterPro" id="IPR010291">
    <property type="entry name" value="Ion_channel_UNC-93"/>
</dbReference>
<dbReference type="EMBL" id="JABSNW010000001">
    <property type="protein sequence ID" value="KAL2891950.1"/>
    <property type="molecule type" value="Genomic_DNA"/>
</dbReference>
<keyword evidence="8" id="KW-1185">Reference proteome</keyword>
<keyword evidence="3 6" id="KW-1133">Transmembrane helix</keyword>
<evidence type="ECO:0000256" key="3">
    <source>
        <dbReference type="ARBA" id="ARBA00022989"/>
    </source>
</evidence>
<comment type="subcellular location">
    <subcellularLocation>
        <location evidence="1">Membrane</location>
        <topology evidence="1">Multi-pass membrane protein</topology>
    </subcellularLocation>
</comment>
<dbReference type="InterPro" id="IPR051617">
    <property type="entry name" value="UNC-93-like_regulator"/>
</dbReference>
<evidence type="ECO:0000256" key="5">
    <source>
        <dbReference type="SAM" id="MobiDB-lite"/>
    </source>
</evidence>
<gene>
    <name evidence="7" type="ORF">HOO65_011308</name>
</gene>
<dbReference type="SUPFAM" id="SSF103473">
    <property type="entry name" value="MFS general substrate transporter"/>
    <property type="match status" value="1"/>
</dbReference>